<feature type="compositionally biased region" description="Basic and acidic residues" evidence="5">
    <location>
        <begin position="332"/>
        <end position="345"/>
    </location>
</feature>
<feature type="compositionally biased region" description="Basic and acidic residues" evidence="5">
    <location>
        <begin position="179"/>
        <end position="198"/>
    </location>
</feature>
<dbReference type="Proteomes" id="UP000239560">
    <property type="component" value="Unassembled WGS sequence"/>
</dbReference>
<dbReference type="EMBL" id="CWKI01000017">
    <property type="protein sequence ID" value="CTR11457.1"/>
    <property type="molecule type" value="Genomic_DNA"/>
</dbReference>
<feature type="region of interest" description="Disordered" evidence="5">
    <location>
        <begin position="1"/>
        <end position="62"/>
    </location>
</feature>
<feature type="compositionally biased region" description="Low complexity" evidence="5">
    <location>
        <begin position="877"/>
        <end position="909"/>
    </location>
</feature>
<feature type="region of interest" description="Disordered" evidence="5">
    <location>
        <begin position="314"/>
        <end position="384"/>
    </location>
</feature>
<evidence type="ECO:0000313" key="6">
    <source>
        <dbReference type="EMBL" id="CTR11457.1"/>
    </source>
</evidence>
<evidence type="ECO:0000256" key="4">
    <source>
        <dbReference type="SAM" id="Coils"/>
    </source>
</evidence>
<accession>A0A0K3CRV8</accession>
<feature type="region of interest" description="Disordered" evidence="5">
    <location>
        <begin position="168"/>
        <end position="198"/>
    </location>
</feature>
<dbReference type="EMBL" id="LCTV02000017">
    <property type="protein sequence ID" value="PRQ70077.1"/>
    <property type="molecule type" value="Genomic_DNA"/>
</dbReference>
<dbReference type="GO" id="GO:0005794">
    <property type="term" value="C:Golgi apparatus"/>
    <property type="evidence" value="ECO:0007669"/>
    <property type="project" value="UniProtKB-SubCell"/>
</dbReference>
<dbReference type="STRING" id="5286.A0A0K3CRV8"/>
<feature type="compositionally biased region" description="Polar residues" evidence="5">
    <location>
        <begin position="1077"/>
        <end position="1086"/>
    </location>
</feature>
<evidence type="ECO:0000256" key="3">
    <source>
        <dbReference type="ARBA" id="ARBA00023054"/>
    </source>
</evidence>
<evidence type="ECO:0000313" key="7">
    <source>
        <dbReference type="EMBL" id="PRQ70077.1"/>
    </source>
</evidence>
<dbReference type="GO" id="GO:0007030">
    <property type="term" value="P:Golgi organization"/>
    <property type="evidence" value="ECO:0007669"/>
    <property type="project" value="TreeGrafter"/>
</dbReference>
<feature type="compositionally biased region" description="Basic and acidic residues" evidence="5">
    <location>
        <begin position="1171"/>
        <end position="1186"/>
    </location>
</feature>
<evidence type="ECO:0000256" key="2">
    <source>
        <dbReference type="ARBA" id="ARBA00023034"/>
    </source>
</evidence>
<evidence type="ECO:0000313" key="9">
    <source>
        <dbReference type="Proteomes" id="UP000239560"/>
    </source>
</evidence>
<feature type="compositionally biased region" description="Pro residues" evidence="5">
    <location>
        <begin position="29"/>
        <end position="40"/>
    </location>
</feature>
<feature type="region of interest" description="Disordered" evidence="5">
    <location>
        <begin position="1163"/>
        <end position="1186"/>
    </location>
</feature>
<keyword evidence="3 4" id="KW-0175">Coiled coil</keyword>
<dbReference type="PANTHER" id="PTHR18921">
    <property type="entry name" value="MYOSIN HEAVY CHAIN - RELATED"/>
    <property type="match status" value="1"/>
</dbReference>
<evidence type="ECO:0000256" key="5">
    <source>
        <dbReference type="SAM" id="MobiDB-lite"/>
    </source>
</evidence>
<dbReference type="AlphaFoldDB" id="A0A0K3CRV8"/>
<dbReference type="PANTHER" id="PTHR18921:SF2">
    <property type="entry name" value="THYROID RECEPTOR-INTERACTING PROTEIN 11"/>
    <property type="match status" value="1"/>
</dbReference>
<feature type="compositionally biased region" description="Pro residues" evidence="5">
    <location>
        <begin position="1"/>
        <end position="17"/>
    </location>
</feature>
<organism evidence="6 8">
    <name type="scientific">Rhodotorula toruloides</name>
    <name type="common">Yeast</name>
    <name type="synonym">Rhodosporidium toruloides</name>
    <dbReference type="NCBI Taxonomy" id="5286"/>
    <lineage>
        <taxon>Eukaryota</taxon>
        <taxon>Fungi</taxon>
        <taxon>Dikarya</taxon>
        <taxon>Basidiomycota</taxon>
        <taxon>Pucciniomycotina</taxon>
        <taxon>Microbotryomycetes</taxon>
        <taxon>Sporidiobolales</taxon>
        <taxon>Sporidiobolaceae</taxon>
        <taxon>Rhodotorula</taxon>
    </lineage>
</organism>
<keyword evidence="8" id="KW-1185">Reference proteome</keyword>
<protein>
    <submittedName>
        <fullName evidence="6">Uncharacterized protein</fullName>
    </submittedName>
</protein>
<feature type="region of interest" description="Disordered" evidence="5">
    <location>
        <begin position="220"/>
        <end position="252"/>
    </location>
</feature>
<reference evidence="7 9" key="2">
    <citation type="journal article" date="2018" name="Elife">
        <title>Functional genomics of lipid metabolism in the oleaginous yeast Rhodosporidium toruloides.</title>
        <authorList>
            <person name="Coradetti S.T."/>
            <person name="Pinel D."/>
            <person name="Geiselman G."/>
            <person name="Ito M."/>
            <person name="Mondo S."/>
            <person name="Reilly M.C."/>
            <person name="Cheng Y.F."/>
            <person name="Bauer S."/>
            <person name="Grigoriev I."/>
            <person name="Gladden J.M."/>
            <person name="Simmons B.A."/>
            <person name="Brem R."/>
            <person name="Arkin A.P."/>
            <person name="Skerker J.M."/>
        </authorList>
    </citation>
    <scope>NUCLEOTIDE SEQUENCE [LARGE SCALE GENOMIC DNA]</scope>
    <source>
        <strain evidence="7 9">NBRC 0880</strain>
    </source>
</reference>
<feature type="compositionally biased region" description="Basic and acidic residues" evidence="5">
    <location>
        <begin position="220"/>
        <end position="229"/>
    </location>
</feature>
<proteinExistence type="predicted"/>
<feature type="region of interest" description="Disordered" evidence="5">
    <location>
        <begin position="1059"/>
        <end position="1086"/>
    </location>
</feature>
<dbReference type="GO" id="GO:0006888">
    <property type="term" value="P:endoplasmic reticulum to Golgi vesicle-mediated transport"/>
    <property type="evidence" value="ECO:0007669"/>
    <property type="project" value="TreeGrafter"/>
</dbReference>
<feature type="compositionally biased region" description="Polar residues" evidence="5">
    <location>
        <begin position="454"/>
        <end position="464"/>
    </location>
</feature>
<feature type="compositionally biased region" description="Low complexity" evidence="5">
    <location>
        <begin position="550"/>
        <end position="570"/>
    </location>
</feature>
<dbReference type="GO" id="GO:0031267">
    <property type="term" value="F:small GTPase binding"/>
    <property type="evidence" value="ECO:0007669"/>
    <property type="project" value="TreeGrafter"/>
</dbReference>
<feature type="region of interest" description="Disordered" evidence="5">
    <location>
        <begin position="415"/>
        <end position="580"/>
    </location>
</feature>
<evidence type="ECO:0000313" key="8">
    <source>
        <dbReference type="Proteomes" id="UP000199069"/>
    </source>
</evidence>
<keyword evidence="2" id="KW-0333">Golgi apparatus</keyword>
<feature type="coiled-coil region" evidence="4">
    <location>
        <begin position="98"/>
        <end position="132"/>
    </location>
</feature>
<gene>
    <name evidence="6" type="primary">FGENESH: predicted gene_17.176</name>
    <name evidence="7" type="ORF">AAT19DRAFT_11730</name>
    <name evidence="6" type="ORF">BN2166_0073180</name>
</gene>
<feature type="compositionally biased region" description="Acidic residues" evidence="5">
    <location>
        <begin position="321"/>
        <end position="331"/>
    </location>
</feature>
<feature type="compositionally biased region" description="Low complexity" evidence="5">
    <location>
        <begin position="952"/>
        <end position="964"/>
    </location>
</feature>
<evidence type="ECO:0000256" key="1">
    <source>
        <dbReference type="ARBA" id="ARBA00004555"/>
    </source>
</evidence>
<feature type="region of interest" description="Disordered" evidence="5">
    <location>
        <begin position="836"/>
        <end position="909"/>
    </location>
</feature>
<dbReference type="OMA" id="SETPEYQ"/>
<sequence>MVPAPGPASPLEPPSPSPSRFIHSIHAPASPPPTPSPAPPDYSSLIHSLQTRRPRQAAPSVIPPDFEADLKLAAQIGQSLLQEKTALQARLETSEKANGKLVDRLARAVKENKSLERRLEETVSSLEQSESSNRTLLSSLETERKTISRLSHDSGKLVATAKSLKSLQQQHADSLQELESDRRRADGAEAKARKMGERVRELEERLGKAIQDLEEMRQDKVLKESRRGENQTGLQEVKARHQARLASSSQATAHARAILGSGLSTPEGSHADNPEAKELLKMVETLVEENQLLRSESMELHGLLEKEREEIEASRSRLAEEAEIQEEDEVEDDRRDVSGETDHFTTHSRAASIASMSSFGEVQQPVRRGGPRRPGPISSQSTGLIGTNARMPVRRGHGRRAMSMDVTPQLRTVIPIGSAPNSPQPDRPHYSPVARPASVFSNDATDDPNADTASIASSSVPLSRSTRRQRPLSLSLGPSVFPLVPEDEDQTDRPISPFTRQAPFAHRRRSSQMSDGAVSLNGLGISSPLLDGSQSRSPRLSRGPAELVDATTQTTPPATPPRARTPLPRTEVGNESSSAAFVDPQAQLLRDISASPSSQHSSLHAPAPAATSETRTAALGQLIEHVSKLLVRVQAADIATQEKRLRKQQLAGDVRFLAQANLKDLVNDIDSVRHHFRRVVEQERATQTRQTSLATSAAAINGDTSLVTRRDFVSLVKLLRDLLFEASRLRMLINRVQLEPGLAEKLKELDVPNAFEAAEQQGASGKGAAATATTAAGLLAPLSRLFGVVGHDEAPSLSHRPSTAHLRLPPNKRGGSGTVSTATATVSVEFGGGAVRQAQTAETSTASPSTAPSATRTGTTRAAGSSHVRRDLSSIFAGASSTSRATASTGTSSDLWSPTPSSASGSSFSQIGAPAGRLASAATAASSYIPFGRLLSSYRPAMSSTTNAVLDSIPHASPHPSASAIDEEGGFEPPPTLLERQLRPRGLSDSSIRSTFLSHANPHHRLVTATGLALSSEPVTIPVVVAPDCSFSTDPSSSLSVSASPAAAISALRQTLLDDALDPTPGRSVSRRPSAANLRSKSSSAQLRESLNTAVPVLSTSTGTTDSSVTLLDHQQPTVKISEPIGIVGQEATGGGGAAGLIGTVVSSAFGSLAASAGIEAGGRRVGGHAGGDRVAESWKERSRLV</sequence>
<feature type="region of interest" description="Disordered" evidence="5">
    <location>
        <begin position="793"/>
        <end position="820"/>
    </location>
</feature>
<feature type="region of interest" description="Disordered" evidence="5">
    <location>
        <begin position="950"/>
        <end position="977"/>
    </location>
</feature>
<comment type="subcellular location">
    <subcellularLocation>
        <location evidence="1">Golgi apparatus</location>
    </subcellularLocation>
</comment>
<feature type="compositionally biased region" description="Low complexity" evidence="5">
    <location>
        <begin position="840"/>
        <end position="866"/>
    </location>
</feature>
<reference evidence="6 8" key="1">
    <citation type="submission" date="2015-07" db="EMBL/GenBank/DDBJ databases">
        <authorList>
            <person name="Cajimat M.N.B."/>
            <person name="Milazzo M.L."/>
            <person name="Fulhorst C.F."/>
        </authorList>
    </citation>
    <scope>NUCLEOTIDE SEQUENCE [LARGE SCALE GENOMIC DNA]</scope>
    <source>
        <strain evidence="6">Single colony</strain>
    </source>
</reference>
<dbReference type="OrthoDB" id="4088568at2759"/>
<name>A0A0K3CRV8_RHOTO</name>
<dbReference type="Proteomes" id="UP000199069">
    <property type="component" value="Unassembled WGS sequence"/>
</dbReference>